<name>A0AA36GI27_CYLNA</name>
<dbReference type="InterPro" id="IPR011990">
    <property type="entry name" value="TPR-like_helical_dom_sf"/>
</dbReference>
<comment type="caution">
    <text evidence="1">The sequence shown here is derived from an EMBL/GenBank/DDBJ whole genome shotgun (WGS) entry which is preliminary data.</text>
</comment>
<dbReference type="Proteomes" id="UP001176961">
    <property type="component" value="Unassembled WGS sequence"/>
</dbReference>
<dbReference type="GO" id="GO:0031415">
    <property type="term" value="C:NatA complex"/>
    <property type="evidence" value="ECO:0007669"/>
    <property type="project" value="TreeGrafter"/>
</dbReference>
<organism evidence="1 2">
    <name type="scientific">Cylicocyclus nassatus</name>
    <name type="common">Nematode worm</name>
    <dbReference type="NCBI Taxonomy" id="53992"/>
    <lineage>
        <taxon>Eukaryota</taxon>
        <taxon>Metazoa</taxon>
        <taxon>Ecdysozoa</taxon>
        <taxon>Nematoda</taxon>
        <taxon>Chromadorea</taxon>
        <taxon>Rhabditida</taxon>
        <taxon>Rhabditina</taxon>
        <taxon>Rhabditomorpha</taxon>
        <taxon>Strongyloidea</taxon>
        <taxon>Strongylidae</taxon>
        <taxon>Cylicocyclus</taxon>
    </lineage>
</organism>
<proteinExistence type="predicted"/>
<evidence type="ECO:0000313" key="2">
    <source>
        <dbReference type="Proteomes" id="UP001176961"/>
    </source>
</evidence>
<accession>A0AA36GI27</accession>
<keyword evidence="2" id="KW-1185">Reference proteome</keyword>
<dbReference type="SUPFAM" id="SSF48452">
    <property type="entry name" value="TPR-like"/>
    <property type="match status" value="1"/>
</dbReference>
<dbReference type="PANTHER" id="PTHR22767:SF2">
    <property type="entry name" value="N(ALPHA)-ACETYLTRANSFERASE 15_16, ISOFORM A"/>
    <property type="match status" value="1"/>
</dbReference>
<dbReference type="AlphaFoldDB" id="A0AA36GI27"/>
<dbReference type="EMBL" id="CATQJL010000001">
    <property type="protein sequence ID" value="CAJ0589296.1"/>
    <property type="molecule type" value="Genomic_DNA"/>
</dbReference>
<sequence length="179" mass="20317">MIKSYEQKKYRLGLKYARTILSNPNFAEHGETLTIKGLILNMGKQQEAQECVKRDLKADLKSYVCWHVYGLVQRSDKNYDEAYKRALILDKDNMQILRDLSLLQIQMRGCEGRKVGSSSRRLSPGDLHCNHLGISSSFAATSANAESVLVAYVTAYHVLKDYEKALNILVEFIQNNEVG</sequence>
<dbReference type="Gene3D" id="1.25.40.1040">
    <property type="match status" value="1"/>
</dbReference>
<protein>
    <submittedName>
        <fullName evidence="1">Uncharacterized protein</fullName>
    </submittedName>
</protein>
<evidence type="ECO:0000313" key="1">
    <source>
        <dbReference type="EMBL" id="CAJ0589296.1"/>
    </source>
</evidence>
<dbReference type="PANTHER" id="PTHR22767">
    <property type="entry name" value="N-TERMINAL ACETYLTRANSFERASE-RELATED"/>
    <property type="match status" value="1"/>
</dbReference>
<gene>
    <name evidence="1" type="ORF">CYNAS_LOCUS1279</name>
</gene>
<reference evidence="1" key="1">
    <citation type="submission" date="2023-07" db="EMBL/GenBank/DDBJ databases">
        <authorList>
            <consortium name="CYATHOMIX"/>
        </authorList>
    </citation>
    <scope>NUCLEOTIDE SEQUENCE</scope>
    <source>
        <strain evidence="1">N/A</strain>
    </source>
</reference>